<organism evidence="2 3">
    <name type="scientific">Candidatus Acetatifactor stercoripullorum</name>
    <dbReference type="NCBI Taxonomy" id="2838414"/>
    <lineage>
        <taxon>Bacteria</taxon>
        <taxon>Bacillati</taxon>
        <taxon>Bacillota</taxon>
        <taxon>Clostridia</taxon>
        <taxon>Lachnospirales</taxon>
        <taxon>Lachnospiraceae</taxon>
        <taxon>Acetatifactor</taxon>
    </lineage>
</organism>
<evidence type="ECO:0000313" key="2">
    <source>
        <dbReference type="EMBL" id="HIW80084.1"/>
    </source>
</evidence>
<keyword evidence="1" id="KW-0175">Coiled coil</keyword>
<reference evidence="2" key="2">
    <citation type="submission" date="2021-04" db="EMBL/GenBank/DDBJ databases">
        <authorList>
            <person name="Gilroy R."/>
        </authorList>
    </citation>
    <scope>NUCLEOTIDE SEQUENCE</scope>
    <source>
        <strain evidence="2">CHK195-6426</strain>
    </source>
</reference>
<dbReference type="Proteomes" id="UP000824265">
    <property type="component" value="Unassembled WGS sequence"/>
</dbReference>
<name>A0A9D1U9W1_9FIRM</name>
<comment type="caution">
    <text evidence="2">The sequence shown here is derived from an EMBL/GenBank/DDBJ whole genome shotgun (WGS) entry which is preliminary data.</text>
</comment>
<accession>A0A9D1U9W1</accession>
<protein>
    <submittedName>
        <fullName evidence="2">VWA containing CoxE family protein</fullName>
    </submittedName>
</protein>
<dbReference type="RefSeq" id="WP_318704180.1">
    <property type="nucleotide sequence ID" value="NZ_CALWMU010000009.1"/>
</dbReference>
<dbReference type="EMBL" id="DXGH01000004">
    <property type="protein sequence ID" value="HIW80084.1"/>
    <property type="molecule type" value="Genomic_DNA"/>
</dbReference>
<evidence type="ECO:0000256" key="1">
    <source>
        <dbReference type="SAM" id="Coils"/>
    </source>
</evidence>
<dbReference type="PANTHER" id="PTHR39338:SF7">
    <property type="entry name" value="BLL6692 PROTEIN"/>
    <property type="match status" value="1"/>
</dbReference>
<reference evidence="2" key="1">
    <citation type="journal article" date="2021" name="PeerJ">
        <title>Extensive microbial diversity within the chicken gut microbiome revealed by metagenomics and culture.</title>
        <authorList>
            <person name="Gilroy R."/>
            <person name="Ravi A."/>
            <person name="Getino M."/>
            <person name="Pursley I."/>
            <person name="Horton D.L."/>
            <person name="Alikhan N.F."/>
            <person name="Baker D."/>
            <person name="Gharbi K."/>
            <person name="Hall N."/>
            <person name="Watson M."/>
            <person name="Adriaenssens E.M."/>
            <person name="Foster-Nyarko E."/>
            <person name="Jarju S."/>
            <person name="Secka A."/>
            <person name="Antonio M."/>
            <person name="Oren A."/>
            <person name="Chaudhuri R.R."/>
            <person name="La Ragione R."/>
            <person name="Hildebrand F."/>
            <person name="Pallen M.J."/>
        </authorList>
    </citation>
    <scope>NUCLEOTIDE SEQUENCE</scope>
    <source>
        <strain evidence="2">CHK195-6426</strain>
    </source>
</reference>
<evidence type="ECO:0000313" key="3">
    <source>
        <dbReference type="Proteomes" id="UP000824265"/>
    </source>
</evidence>
<proteinExistence type="predicted"/>
<dbReference type="PANTHER" id="PTHR39338">
    <property type="entry name" value="BLL5662 PROTEIN-RELATED"/>
    <property type="match status" value="1"/>
</dbReference>
<dbReference type="AlphaFoldDB" id="A0A9D1U9W1"/>
<feature type="coiled-coil region" evidence="1">
    <location>
        <begin position="89"/>
        <end position="116"/>
    </location>
</feature>
<sequence>MFINFFENLRSKGLKVTLGEWLTLQEALDKGLCGSSLTGFYYVARMILVKSETDFDKFDMAFEECFKAAGHETEVGAEMLRWLDKSDMMELAHEEARNHLNQMEDIQVDKEDVEEKFRQRLKDQDSEHNGGSFWIGTMGKTSFGNMGGNVGGVRVGGKTGYQSAFSVVGARKYRDFRDDRVLDNRQFQMAFRKLRQFSSRLDIPETELDIEGTVDKTCNNGGCLQIVMKKPRKNAVKLLLLMDSGGTMIPFSSLLNDLFQAVHKSNHYKDVKTYYFHNCIYSKLYKTPECENGDWVDTEWVFRNVDSDYKVIIVGDAAMAPEELYSDTGNYRGPNGGLSGYEWLKLLKRKYKKVVWLNPKMAPGKAPWREAETAIKEMFPMYKLTVDGLNQAMIKLMVNKGR</sequence>
<gene>
    <name evidence="2" type="ORF">H9742_00920</name>
</gene>